<feature type="transmembrane region" description="Helical" evidence="18">
    <location>
        <begin position="130"/>
        <end position="155"/>
    </location>
</feature>
<dbReference type="PRINTS" id="PR01436">
    <property type="entry name" value="NADHDHGNASE2"/>
</dbReference>
<dbReference type="InterPro" id="IPR001750">
    <property type="entry name" value="ND/Mrp_TM"/>
</dbReference>
<comment type="subcellular location">
    <subcellularLocation>
        <location evidence="2 18">Mitochondrion inner membrane</location>
        <topology evidence="2 18">Multi-pass membrane protein</topology>
    </subcellularLocation>
</comment>
<evidence type="ECO:0000256" key="6">
    <source>
        <dbReference type="ARBA" id="ARBA00022448"/>
    </source>
</evidence>
<feature type="transmembrane region" description="Helical" evidence="18">
    <location>
        <begin position="227"/>
        <end position="244"/>
    </location>
</feature>
<evidence type="ECO:0000256" key="17">
    <source>
        <dbReference type="ARBA" id="ARBA00049551"/>
    </source>
</evidence>
<dbReference type="EC" id="7.1.1.2" evidence="4 18"/>
<feature type="transmembrane region" description="Helical" evidence="18">
    <location>
        <begin position="102"/>
        <end position="124"/>
    </location>
</feature>
<evidence type="ECO:0000256" key="7">
    <source>
        <dbReference type="ARBA" id="ARBA00022660"/>
    </source>
</evidence>
<dbReference type="AlphaFoldDB" id="A0A0S2M8X0"/>
<evidence type="ECO:0000256" key="2">
    <source>
        <dbReference type="ARBA" id="ARBA00004448"/>
    </source>
</evidence>
<name>A0A0S2M8X0_9COLE</name>
<feature type="transmembrane region" description="Helical" evidence="18">
    <location>
        <begin position="191"/>
        <end position="215"/>
    </location>
</feature>
<keyword evidence="9 18" id="KW-0999">Mitochondrion inner membrane</keyword>
<keyword evidence="15 18" id="KW-0496">Mitochondrion</keyword>
<sequence length="331" mass="38793">MFYKLLFFIIALIGTLISISSNSWLGMWIGLEINLLSIIPLMNNNNNSLSTEASLKYFVIQALASMIILFSIIMSMNCLINGNYLMMMMNSALSMKMGMAPFHFWFPSVMEGLNWSNCLILMTVQKIAPMILLMYNINFSIMMTIIIIISMVIAGIMGFNQISLRKILAYSSINHMAWMIASMFLMEITWIYYFFIYIFITANIVIFLKMFNIFYLMHFYISIKKHMMISLLFMSNLLSLGGLPPFLGFLPKWMTIQNLIESDMFFLTFLMIMLTLITLYYYIRVSLSMMILNFYNMNFTLKMNFMKFWSLGFNFFMLISLCFSTFLFNLI</sequence>
<keyword evidence="7 18" id="KW-0679">Respiratory chain</keyword>
<evidence type="ECO:0000256" key="12">
    <source>
        <dbReference type="ARBA" id="ARBA00022989"/>
    </source>
</evidence>
<comment type="function">
    <text evidence="1">Core subunit of the mitochondrial membrane respiratory chain NADH dehydrogenase (Complex I) that is believed to belong to the minimal assembly required for catalysis. Complex I functions in the transfer of electrons from NADH to the respiratory chain. The immediate electron acceptor for the enzyme is believed to be ubiquinone.</text>
</comment>
<organism evidence="20">
    <name type="scientific">Staphylinidae sp. 1 EF-2015</name>
    <dbReference type="NCBI Taxonomy" id="1756865"/>
    <lineage>
        <taxon>Eukaryota</taxon>
        <taxon>Metazoa</taxon>
        <taxon>Ecdysozoa</taxon>
        <taxon>Arthropoda</taxon>
        <taxon>Hexapoda</taxon>
        <taxon>Insecta</taxon>
        <taxon>Pterygota</taxon>
        <taxon>Neoptera</taxon>
        <taxon>Endopterygota</taxon>
        <taxon>Coleoptera</taxon>
        <taxon>Polyphaga</taxon>
        <taxon>Staphyliniformia</taxon>
        <taxon>Staphylinidae</taxon>
    </lineage>
</organism>
<dbReference type="InterPro" id="IPR050175">
    <property type="entry name" value="Complex_I_Subunit_2"/>
</dbReference>
<feature type="transmembrane region" description="Helical" evidence="18">
    <location>
        <begin position="264"/>
        <end position="283"/>
    </location>
</feature>
<dbReference type="GO" id="GO:0005743">
    <property type="term" value="C:mitochondrial inner membrane"/>
    <property type="evidence" value="ECO:0007669"/>
    <property type="project" value="UniProtKB-SubCell"/>
</dbReference>
<accession>A0A0S2M8X0</accession>
<comment type="similarity">
    <text evidence="3 18">Belongs to the complex I subunit 2 family.</text>
</comment>
<dbReference type="EMBL" id="KT780692">
    <property type="protein sequence ID" value="ALO71121.1"/>
    <property type="molecule type" value="Genomic_DNA"/>
</dbReference>
<dbReference type="GO" id="GO:0006120">
    <property type="term" value="P:mitochondrial electron transport, NADH to ubiquinone"/>
    <property type="evidence" value="ECO:0007669"/>
    <property type="project" value="InterPro"/>
</dbReference>
<geneLocation type="mitochondrion" evidence="20"/>
<keyword evidence="16 18" id="KW-0472">Membrane</keyword>
<feature type="transmembrane region" description="Helical" evidence="18">
    <location>
        <begin position="167"/>
        <end position="185"/>
    </location>
</feature>
<evidence type="ECO:0000256" key="15">
    <source>
        <dbReference type="ARBA" id="ARBA00023128"/>
    </source>
</evidence>
<dbReference type="InterPro" id="IPR003917">
    <property type="entry name" value="NADH_UbQ_OxRdtase_chain2"/>
</dbReference>
<evidence type="ECO:0000256" key="5">
    <source>
        <dbReference type="ARBA" id="ARBA00021008"/>
    </source>
</evidence>
<comment type="catalytic activity">
    <reaction evidence="17 18">
        <text>a ubiquinone + NADH + 5 H(+)(in) = a ubiquinol + NAD(+) + 4 H(+)(out)</text>
        <dbReference type="Rhea" id="RHEA:29091"/>
        <dbReference type="Rhea" id="RHEA-COMP:9565"/>
        <dbReference type="Rhea" id="RHEA-COMP:9566"/>
        <dbReference type="ChEBI" id="CHEBI:15378"/>
        <dbReference type="ChEBI" id="CHEBI:16389"/>
        <dbReference type="ChEBI" id="CHEBI:17976"/>
        <dbReference type="ChEBI" id="CHEBI:57540"/>
        <dbReference type="ChEBI" id="CHEBI:57945"/>
        <dbReference type="EC" id="7.1.1.2"/>
    </reaction>
</comment>
<keyword evidence="12 18" id="KW-1133">Transmembrane helix</keyword>
<evidence type="ECO:0000256" key="4">
    <source>
        <dbReference type="ARBA" id="ARBA00012944"/>
    </source>
</evidence>
<evidence type="ECO:0000256" key="16">
    <source>
        <dbReference type="ARBA" id="ARBA00023136"/>
    </source>
</evidence>
<dbReference type="PANTHER" id="PTHR46552">
    <property type="entry name" value="NADH-UBIQUINONE OXIDOREDUCTASE CHAIN 2"/>
    <property type="match status" value="1"/>
</dbReference>
<evidence type="ECO:0000256" key="11">
    <source>
        <dbReference type="ARBA" id="ARBA00022982"/>
    </source>
</evidence>
<dbReference type="GO" id="GO:0008137">
    <property type="term" value="F:NADH dehydrogenase (ubiquinone) activity"/>
    <property type="evidence" value="ECO:0007669"/>
    <property type="project" value="UniProtKB-EC"/>
</dbReference>
<keyword evidence="8 18" id="KW-0812">Transmembrane</keyword>
<evidence type="ECO:0000256" key="1">
    <source>
        <dbReference type="ARBA" id="ARBA00003257"/>
    </source>
</evidence>
<gene>
    <name evidence="20" type="primary">nad2</name>
</gene>
<evidence type="ECO:0000256" key="3">
    <source>
        <dbReference type="ARBA" id="ARBA00007012"/>
    </source>
</evidence>
<dbReference type="PANTHER" id="PTHR46552:SF1">
    <property type="entry name" value="NADH-UBIQUINONE OXIDOREDUCTASE CHAIN 2"/>
    <property type="match status" value="1"/>
</dbReference>
<evidence type="ECO:0000256" key="14">
    <source>
        <dbReference type="ARBA" id="ARBA00023075"/>
    </source>
</evidence>
<reference evidence="20" key="1">
    <citation type="submission" date="2015-09" db="EMBL/GenBank/DDBJ databases">
        <title>Staphyliniformia phylogenetics from de novo mitogenomic assemblies.</title>
        <authorList>
            <person name="Favreau E.A."/>
            <person name="Linard B."/>
            <person name="Vogler A.P."/>
        </authorList>
    </citation>
    <scope>NUCLEOTIDE SEQUENCE</scope>
</reference>
<keyword evidence="10 18" id="KW-1278">Translocase</keyword>
<evidence type="ECO:0000256" key="9">
    <source>
        <dbReference type="ARBA" id="ARBA00022792"/>
    </source>
</evidence>
<evidence type="ECO:0000256" key="8">
    <source>
        <dbReference type="ARBA" id="ARBA00022692"/>
    </source>
</evidence>
<evidence type="ECO:0000313" key="20">
    <source>
        <dbReference type="EMBL" id="ALO71121.1"/>
    </source>
</evidence>
<feature type="domain" description="NADH:quinone oxidoreductase/Mrp antiporter transmembrane" evidence="19">
    <location>
        <begin position="21"/>
        <end position="278"/>
    </location>
</feature>
<keyword evidence="14 18" id="KW-0830">Ubiquinone</keyword>
<keyword evidence="11 18" id="KW-0249">Electron transport</keyword>
<proteinExistence type="inferred from homology"/>
<dbReference type="Pfam" id="PF00361">
    <property type="entry name" value="Proton_antipo_M"/>
    <property type="match status" value="1"/>
</dbReference>
<protein>
    <recommendedName>
        <fullName evidence="5 18">NADH-ubiquinone oxidoreductase chain 2</fullName>
        <ecNumber evidence="4 18">7.1.1.2</ecNumber>
    </recommendedName>
</protein>
<evidence type="ECO:0000259" key="19">
    <source>
        <dbReference type="Pfam" id="PF00361"/>
    </source>
</evidence>
<comment type="function">
    <text evidence="18">Core subunit of the mitochondrial membrane respiratory chain NADH dehydrogenase (Complex I) which catalyzes electron transfer from NADH through the respiratory chain, using ubiquinone as an electron acceptor. Essential for the catalytic activity and assembly of complex I.</text>
</comment>
<feature type="transmembrane region" description="Helical" evidence="18">
    <location>
        <begin position="58"/>
        <end position="81"/>
    </location>
</feature>
<feature type="transmembrane region" description="Helical" evidence="18">
    <location>
        <begin position="304"/>
        <end position="328"/>
    </location>
</feature>
<evidence type="ECO:0000256" key="10">
    <source>
        <dbReference type="ARBA" id="ARBA00022967"/>
    </source>
</evidence>
<evidence type="ECO:0000256" key="13">
    <source>
        <dbReference type="ARBA" id="ARBA00023027"/>
    </source>
</evidence>
<keyword evidence="13 18" id="KW-0520">NAD</keyword>
<evidence type="ECO:0000256" key="18">
    <source>
        <dbReference type="RuleBase" id="RU003403"/>
    </source>
</evidence>
<keyword evidence="6" id="KW-0813">Transport</keyword>